<keyword evidence="1" id="KW-0560">Oxidoreductase</keyword>
<organism evidence="3 4">
    <name type="scientific">Asanoa ferruginea</name>
    <dbReference type="NCBI Taxonomy" id="53367"/>
    <lineage>
        <taxon>Bacteria</taxon>
        <taxon>Bacillati</taxon>
        <taxon>Actinomycetota</taxon>
        <taxon>Actinomycetes</taxon>
        <taxon>Micromonosporales</taxon>
        <taxon>Micromonosporaceae</taxon>
        <taxon>Asanoa</taxon>
    </lineage>
</organism>
<dbReference type="Pfam" id="PF01243">
    <property type="entry name" value="PNPOx_N"/>
    <property type="match status" value="1"/>
</dbReference>
<evidence type="ECO:0000256" key="1">
    <source>
        <dbReference type="ARBA" id="ARBA00023002"/>
    </source>
</evidence>
<dbReference type="GO" id="GO:0070967">
    <property type="term" value="F:coenzyme F420 binding"/>
    <property type="evidence" value="ECO:0007669"/>
    <property type="project" value="TreeGrafter"/>
</dbReference>
<reference evidence="3 4" key="1">
    <citation type="submission" date="2018-08" db="EMBL/GenBank/DDBJ databases">
        <title>Sequencing the genomes of 1000 actinobacteria strains.</title>
        <authorList>
            <person name="Klenk H.-P."/>
        </authorList>
    </citation>
    <scope>NUCLEOTIDE SEQUENCE [LARGE SCALE GENOMIC DNA]</scope>
    <source>
        <strain evidence="3 4">DSM 44099</strain>
    </source>
</reference>
<dbReference type="AlphaFoldDB" id="A0A3D9ZBK9"/>
<accession>A0A3D9ZBK9</accession>
<dbReference type="PANTHER" id="PTHR35176">
    <property type="entry name" value="HEME OXYGENASE HI_0854-RELATED"/>
    <property type="match status" value="1"/>
</dbReference>
<protein>
    <recommendedName>
        <fullName evidence="2">Pyridoxamine 5'-phosphate oxidase N-terminal domain-containing protein</fullName>
    </recommendedName>
</protein>
<dbReference type="EMBL" id="QUMQ01000001">
    <property type="protein sequence ID" value="REF94788.1"/>
    <property type="molecule type" value="Genomic_DNA"/>
</dbReference>
<keyword evidence="4" id="KW-1185">Reference proteome</keyword>
<dbReference type="GO" id="GO:0016627">
    <property type="term" value="F:oxidoreductase activity, acting on the CH-CH group of donors"/>
    <property type="evidence" value="ECO:0007669"/>
    <property type="project" value="TreeGrafter"/>
</dbReference>
<evidence type="ECO:0000313" key="4">
    <source>
        <dbReference type="Proteomes" id="UP000256913"/>
    </source>
</evidence>
<evidence type="ECO:0000259" key="2">
    <source>
        <dbReference type="Pfam" id="PF01243"/>
    </source>
</evidence>
<sequence length="141" mass="15732">MGEQMSEDEWKAFIMEGTRTGMLATVRADGSPHVAPMWFLLDGSDLVFTTEDDTVKAHNLVRDSRAAICVDDARPPYSFAVLNGRVNISEDPGQLREWAARIAARYMGEDRADEYGRRNSVPGMLLVRLRIEHVAAEHAIA</sequence>
<dbReference type="NCBIfam" id="TIGR03618">
    <property type="entry name" value="Rv1155_F420"/>
    <property type="match status" value="1"/>
</dbReference>
<comment type="caution">
    <text evidence="3">The sequence shown here is derived from an EMBL/GenBank/DDBJ whole genome shotgun (WGS) entry which is preliminary data.</text>
</comment>
<dbReference type="PANTHER" id="PTHR35176:SF1">
    <property type="entry name" value="F420H(2)-DEPENDENT BILIVERDIN REDUCTASE"/>
    <property type="match status" value="1"/>
</dbReference>
<dbReference type="InterPro" id="IPR011576">
    <property type="entry name" value="Pyridox_Oxase_N"/>
</dbReference>
<gene>
    <name evidence="3" type="ORF">DFJ67_0732</name>
</gene>
<dbReference type="GO" id="GO:0005829">
    <property type="term" value="C:cytosol"/>
    <property type="evidence" value="ECO:0007669"/>
    <property type="project" value="TreeGrafter"/>
</dbReference>
<dbReference type="Proteomes" id="UP000256913">
    <property type="component" value="Unassembled WGS sequence"/>
</dbReference>
<dbReference type="InterPro" id="IPR019920">
    <property type="entry name" value="F420-binding_dom_put"/>
</dbReference>
<dbReference type="Gene3D" id="2.30.110.10">
    <property type="entry name" value="Electron Transport, Fmn-binding Protein, Chain A"/>
    <property type="match status" value="1"/>
</dbReference>
<name>A0A3D9ZBK9_9ACTN</name>
<feature type="domain" description="Pyridoxamine 5'-phosphate oxidase N-terminal" evidence="2">
    <location>
        <begin position="7"/>
        <end position="135"/>
    </location>
</feature>
<evidence type="ECO:0000313" key="3">
    <source>
        <dbReference type="EMBL" id="REF94788.1"/>
    </source>
</evidence>
<dbReference type="OrthoDB" id="157302at2"/>
<dbReference type="SUPFAM" id="SSF50475">
    <property type="entry name" value="FMN-binding split barrel"/>
    <property type="match status" value="1"/>
</dbReference>
<dbReference type="InterPro" id="IPR012349">
    <property type="entry name" value="Split_barrel_FMN-bd"/>
</dbReference>
<dbReference type="InterPro" id="IPR052019">
    <property type="entry name" value="F420H2_bilvrd_red/Heme_oxyg"/>
</dbReference>
<proteinExistence type="predicted"/>